<evidence type="ECO:0000256" key="1">
    <source>
        <dbReference type="ARBA" id="ARBA00004651"/>
    </source>
</evidence>
<reference evidence="12 13" key="1">
    <citation type="journal article" date="2017" name="BMC Genomics">
        <title>Comparative genomic and phylogenomic analyses of the Bifidobacteriaceae family.</title>
        <authorList>
            <person name="Lugli G.A."/>
            <person name="Milani C."/>
            <person name="Turroni F."/>
            <person name="Duranti S."/>
            <person name="Mancabelli L."/>
            <person name="Mangifesta M."/>
            <person name="Ferrario C."/>
            <person name="Modesto M."/>
            <person name="Mattarelli P."/>
            <person name="Jiri K."/>
            <person name="van Sinderen D."/>
            <person name="Ventura M."/>
        </authorList>
    </citation>
    <scope>NUCLEOTIDE SEQUENCE [LARGE SCALE GENOMIC DNA]</scope>
    <source>
        <strain evidence="12 13">DSM 100202</strain>
    </source>
</reference>
<keyword evidence="6 10" id="KW-0407">Ion channel</keyword>
<comment type="activity regulation">
    <text evidence="10">Na(+) is not transported, but it plays an essential structural role and its presence is essential for fluoride channel function.</text>
</comment>
<dbReference type="GO" id="GO:0046872">
    <property type="term" value="F:metal ion binding"/>
    <property type="evidence" value="ECO:0007669"/>
    <property type="project" value="UniProtKB-KW"/>
</dbReference>
<keyword evidence="10" id="KW-0915">Sodium</keyword>
<comment type="caution">
    <text evidence="12">The sequence shown here is derived from an EMBL/GenBank/DDBJ whole genome shotgun (WGS) entry which is preliminary data.</text>
</comment>
<comment type="subcellular location">
    <subcellularLocation>
        <location evidence="1 10">Cell membrane</location>
        <topology evidence="1 10">Multi-pass membrane protein</topology>
    </subcellularLocation>
</comment>
<keyword evidence="10" id="KW-0479">Metal-binding</keyword>
<dbReference type="EMBL" id="MWWY01000019">
    <property type="protein sequence ID" value="OZG64817.1"/>
    <property type="molecule type" value="Genomic_DNA"/>
</dbReference>
<keyword evidence="2 10" id="KW-1003">Cell membrane</keyword>
<keyword evidence="10" id="KW-0406">Ion transport</keyword>
<evidence type="ECO:0000256" key="6">
    <source>
        <dbReference type="ARBA" id="ARBA00023303"/>
    </source>
</evidence>
<feature type="binding site" evidence="10">
    <location>
        <position position="229"/>
    </location>
    <ligand>
        <name>Na(+)</name>
        <dbReference type="ChEBI" id="CHEBI:29101"/>
        <note>structural</note>
    </ligand>
</feature>
<evidence type="ECO:0000256" key="9">
    <source>
        <dbReference type="ARBA" id="ARBA00049940"/>
    </source>
</evidence>
<evidence type="ECO:0000256" key="3">
    <source>
        <dbReference type="ARBA" id="ARBA00022692"/>
    </source>
</evidence>
<evidence type="ECO:0000256" key="4">
    <source>
        <dbReference type="ARBA" id="ARBA00022989"/>
    </source>
</evidence>
<evidence type="ECO:0000256" key="11">
    <source>
        <dbReference type="SAM" id="MobiDB-lite"/>
    </source>
</evidence>
<proteinExistence type="inferred from homology"/>
<accession>A0A261G092</accession>
<keyword evidence="10" id="KW-0813">Transport</keyword>
<dbReference type="GO" id="GO:0062054">
    <property type="term" value="F:fluoride channel activity"/>
    <property type="evidence" value="ECO:0007669"/>
    <property type="project" value="UniProtKB-UniRule"/>
</dbReference>
<dbReference type="InterPro" id="IPR003691">
    <property type="entry name" value="FluC"/>
</dbReference>
<keyword evidence="3 10" id="KW-0812">Transmembrane</keyword>
<gene>
    <name evidence="10" type="primary">fluC</name>
    <name evidence="10" type="synonym">crcB</name>
    <name evidence="12" type="ORF">BHAP_0843</name>
</gene>
<feature type="region of interest" description="Disordered" evidence="11">
    <location>
        <begin position="1"/>
        <end position="72"/>
    </location>
</feature>
<feature type="transmembrane region" description="Helical" evidence="10">
    <location>
        <begin position="143"/>
        <end position="166"/>
    </location>
</feature>
<feature type="transmembrane region" description="Helical" evidence="10">
    <location>
        <begin position="250"/>
        <end position="272"/>
    </location>
</feature>
<dbReference type="GO" id="GO:0140114">
    <property type="term" value="P:cellular detoxification of fluoride"/>
    <property type="evidence" value="ECO:0007669"/>
    <property type="project" value="UniProtKB-UniRule"/>
</dbReference>
<feature type="binding site" evidence="10">
    <location>
        <position position="232"/>
    </location>
    <ligand>
        <name>Na(+)</name>
        <dbReference type="ChEBI" id="CHEBI:29101"/>
        <note>structural</note>
    </ligand>
</feature>
<sequence>MTDDDLPSLEMPILKQMTSADNAAPSAMPSSTGEDTGSSGEVSAGDGSVPSSASLESSESSEDTIESAAAAQSSAAAAPVAAAPAAPAQPAAEASPTTMEFASTRVNASSGHPIAAILSKGQPAPPQIPLAPMKRMQARFNPLADGMLYLVVFLGGFVGTGIRYGLGLLLPAPLAVDGFFHAFHPATFIANMCACFIFAALSAYMSQASWIRKRVRQLTSRGVGMGMCGGFSTLSAMAIEDLTSVQHGQIAGFVAYTLLSFACGLIVAWLGTQLALRTAAKRSVKALHEQVAAGDGSYVERSTAPRGDYGQPITNVNDDNIGIQPQAEVRASGGSGAARSIQSTTDSHGAAANGVTEVALVPAFEPDPVTDEIPMVADPVRGEAHAQ</sequence>
<keyword evidence="5 10" id="KW-0472">Membrane</keyword>
<evidence type="ECO:0000256" key="2">
    <source>
        <dbReference type="ARBA" id="ARBA00022475"/>
    </source>
</evidence>
<evidence type="ECO:0000256" key="5">
    <source>
        <dbReference type="ARBA" id="ARBA00023136"/>
    </source>
</evidence>
<dbReference type="GO" id="GO:0005886">
    <property type="term" value="C:plasma membrane"/>
    <property type="evidence" value="ECO:0007669"/>
    <property type="project" value="UniProtKB-SubCell"/>
</dbReference>
<comment type="similarity">
    <text evidence="7 10">Belongs to the fluoride channel Fluc/FEX (TC 1.A.43) family.</text>
</comment>
<keyword evidence="13" id="KW-1185">Reference proteome</keyword>
<evidence type="ECO:0000256" key="7">
    <source>
        <dbReference type="ARBA" id="ARBA00035120"/>
    </source>
</evidence>
<dbReference type="Pfam" id="PF02537">
    <property type="entry name" value="CRCB"/>
    <property type="match status" value="1"/>
</dbReference>
<name>A0A261G092_9BIFI</name>
<dbReference type="AlphaFoldDB" id="A0A261G092"/>
<feature type="transmembrane region" description="Helical" evidence="10">
    <location>
        <begin position="186"/>
        <end position="206"/>
    </location>
</feature>
<comment type="catalytic activity">
    <reaction evidence="8">
        <text>fluoride(in) = fluoride(out)</text>
        <dbReference type="Rhea" id="RHEA:76159"/>
        <dbReference type="ChEBI" id="CHEBI:17051"/>
    </reaction>
    <physiologicalReaction direction="left-to-right" evidence="8">
        <dbReference type="Rhea" id="RHEA:76160"/>
    </physiologicalReaction>
</comment>
<protein>
    <recommendedName>
        <fullName evidence="10">Fluoride-specific ion channel FluC</fullName>
    </recommendedName>
</protein>
<organism evidence="12 13">
    <name type="scientific">Bifidobacterium hapali</name>
    <dbReference type="NCBI Taxonomy" id="1630172"/>
    <lineage>
        <taxon>Bacteria</taxon>
        <taxon>Bacillati</taxon>
        <taxon>Actinomycetota</taxon>
        <taxon>Actinomycetes</taxon>
        <taxon>Bifidobacteriales</taxon>
        <taxon>Bifidobacteriaceae</taxon>
        <taxon>Bifidobacterium</taxon>
    </lineage>
</organism>
<evidence type="ECO:0000313" key="13">
    <source>
        <dbReference type="Proteomes" id="UP000216074"/>
    </source>
</evidence>
<dbReference type="RefSeq" id="WP_244569289.1">
    <property type="nucleotide sequence ID" value="NZ_MWWY01000019.1"/>
</dbReference>
<feature type="compositionally biased region" description="Low complexity" evidence="11">
    <location>
        <begin position="30"/>
        <end position="58"/>
    </location>
</feature>
<evidence type="ECO:0000256" key="8">
    <source>
        <dbReference type="ARBA" id="ARBA00035585"/>
    </source>
</evidence>
<keyword evidence="4 10" id="KW-1133">Transmembrane helix</keyword>
<comment type="function">
    <text evidence="9 10">Fluoride-specific ion channel. Important for reducing fluoride concentration in the cell, thus reducing its toxicity.</text>
</comment>
<dbReference type="HAMAP" id="MF_00454">
    <property type="entry name" value="FluC"/>
    <property type="match status" value="1"/>
</dbReference>
<evidence type="ECO:0000313" key="12">
    <source>
        <dbReference type="EMBL" id="OZG64817.1"/>
    </source>
</evidence>
<dbReference type="Proteomes" id="UP000216074">
    <property type="component" value="Unassembled WGS sequence"/>
</dbReference>
<evidence type="ECO:0000256" key="10">
    <source>
        <dbReference type="HAMAP-Rule" id="MF_00454"/>
    </source>
</evidence>
<feature type="transmembrane region" description="Helical" evidence="10">
    <location>
        <begin position="218"/>
        <end position="238"/>
    </location>
</feature>